<evidence type="ECO:0000313" key="3">
    <source>
        <dbReference type="EMBL" id="EJW93767.1"/>
    </source>
</evidence>
<dbReference type="InterPro" id="IPR008471">
    <property type="entry name" value="MnmC-like_methylTransf"/>
</dbReference>
<accession>J9FW15</accession>
<organism evidence="3">
    <name type="scientific">gut metagenome</name>
    <dbReference type="NCBI Taxonomy" id="749906"/>
    <lineage>
        <taxon>unclassified sequences</taxon>
        <taxon>metagenomes</taxon>
        <taxon>organismal metagenomes</taxon>
    </lineage>
</organism>
<dbReference type="EMBL" id="AMCI01006775">
    <property type="protein sequence ID" value="EJW93767.1"/>
    <property type="molecule type" value="Genomic_DNA"/>
</dbReference>
<dbReference type="GO" id="GO:0032259">
    <property type="term" value="P:methylation"/>
    <property type="evidence" value="ECO:0007669"/>
    <property type="project" value="UniProtKB-KW"/>
</dbReference>
<dbReference type="PANTHER" id="PTHR39963:SF1">
    <property type="entry name" value="MNMC-LIKE METHYLTRANSFERASE DOMAIN-CONTAINING PROTEIN"/>
    <property type="match status" value="1"/>
</dbReference>
<dbReference type="Pfam" id="PF05430">
    <property type="entry name" value="Methyltransf_30"/>
    <property type="match status" value="1"/>
</dbReference>
<protein>
    <submittedName>
        <fullName evidence="3">Protein containing DUF752</fullName>
        <ecNumber evidence="3">2.1.1.-</ecNumber>
    </submittedName>
</protein>
<feature type="region of interest" description="Disordered" evidence="1">
    <location>
        <begin position="1"/>
        <end position="26"/>
    </location>
</feature>
<reference evidence="3" key="1">
    <citation type="journal article" date="2012" name="PLoS ONE">
        <title>Gene sets for utilization of primary and secondary nutrition supplies in the distal gut of endangered iberian lynx.</title>
        <authorList>
            <person name="Alcaide M."/>
            <person name="Messina E."/>
            <person name="Richter M."/>
            <person name="Bargiela R."/>
            <person name="Peplies J."/>
            <person name="Huws S.A."/>
            <person name="Newbold C.J."/>
            <person name="Golyshin P.N."/>
            <person name="Simon M.A."/>
            <person name="Lopez G."/>
            <person name="Yakimov M.M."/>
            <person name="Ferrer M."/>
        </authorList>
    </citation>
    <scope>NUCLEOTIDE SEQUENCE</scope>
</reference>
<dbReference type="GO" id="GO:0016645">
    <property type="term" value="F:oxidoreductase activity, acting on the CH-NH group of donors"/>
    <property type="evidence" value="ECO:0007669"/>
    <property type="project" value="InterPro"/>
</dbReference>
<dbReference type="InterPro" id="IPR047785">
    <property type="entry name" value="tRNA_MNMC2"/>
</dbReference>
<dbReference type="EC" id="2.1.1.-" evidence="3"/>
<proteinExistence type="predicted"/>
<sequence length="261" mass="28928">MHMETNPIPRTEAAGGDRQPEPTADGSYTLYVPQLDEHYHSVKGALTEAQHIFIDLGLKQTAATHPRVLEIGLGTGLNAFLTLLTAEETQRPVHYTGIERYPLREDQLQPLDYPARIGRGHAAKYAAIHAVPWGEDVPLTPWFTLHKVEGDFTELFGTVLSTDNPSTALPEAPSRSPWAERFDVIYFDAFAPEKQPEMWEPTLFEGLYQVLNEGGILTTYCAKGVVRRMLQAAGFTVERLPGPPGGKREILRATKLASPNV</sequence>
<evidence type="ECO:0000259" key="2">
    <source>
        <dbReference type="Pfam" id="PF05430"/>
    </source>
</evidence>
<dbReference type="AlphaFoldDB" id="J9FW15"/>
<dbReference type="Gene3D" id="3.40.50.150">
    <property type="entry name" value="Vaccinia Virus protein VP39"/>
    <property type="match status" value="1"/>
</dbReference>
<keyword evidence="3" id="KW-0808">Transferase</keyword>
<dbReference type="SUPFAM" id="SSF53335">
    <property type="entry name" value="S-adenosyl-L-methionine-dependent methyltransferases"/>
    <property type="match status" value="1"/>
</dbReference>
<comment type="caution">
    <text evidence="3">The sequence shown here is derived from an EMBL/GenBank/DDBJ whole genome shotgun (WGS) entry which is preliminary data.</text>
</comment>
<feature type="domain" description="MnmC-like methyltransferase" evidence="2">
    <location>
        <begin position="177"/>
        <end position="255"/>
    </location>
</feature>
<keyword evidence="3" id="KW-0489">Methyltransferase</keyword>
<dbReference type="InterPro" id="IPR029063">
    <property type="entry name" value="SAM-dependent_MTases_sf"/>
</dbReference>
<evidence type="ECO:0000256" key="1">
    <source>
        <dbReference type="SAM" id="MobiDB-lite"/>
    </source>
</evidence>
<dbReference type="PANTHER" id="PTHR39963">
    <property type="entry name" value="SLL0983 PROTEIN"/>
    <property type="match status" value="1"/>
</dbReference>
<dbReference type="NCBIfam" id="NF033855">
    <property type="entry name" value="tRNA_MNMC2"/>
    <property type="match status" value="1"/>
</dbReference>
<name>J9FW15_9ZZZZ</name>
<gene>
    <name evidence="3" type="ORF">EVA_18141</name>
</gene>
<dbReference type="GO" id="GO:0004808">
    <property type="term" value="F:tRNA (5-methylaminomethyl-2-thiouridylate)(34)-methyltransferase activity"/>
    <property type="evidence" value="ECO:0007669"/>
    <property type="project" value="InterPro"/>
</dbReference>